<gene>
    <name evidence="9" type="ORF">HNR57_003438</name>
</gene>
<keyword evidence="2" id="KW-0902">Two-component regulatory system</keyword>
<dbReference type="GO" id="GO:0000160">
    <property type="term" value="P:phosphorelay signal transduction system"/>
    <property type="evidence" value="ECO:0007669"/>
    <property type="project" value="UniProtKB-KW"/>
</dbReference>
<feature type="compositionally biased region" description="Basic and acidic residues" evidence="7">
    <location>
        <begin position="258"/>
        <end position="276"/>
    </location>
</feature>
<keyword evidence="4 6" id="KW-0238">DNA-binding</keyword>
<evidence type="ECO:0000313" key="9">
    <source>
        <dbReference type="EMBL" id="MBB6077523.1"/>
    </source>
</evidence>
<dbReference type="SMART" id="SM01043">
    <property type="entry name" value="BTAD"/>
    <property type="match status" value="1"/>
</dbReference>
<dbReference type="GO" id="GO:0003677">
    <property type="term" value="F:DNA binding"/>
    <property type="evidence" value="ECO:0007669"/>
    <property type="project" value="UniProtKB-UniRule"/>
</dbReference>
<dbReference type="Pfam" id="PF03704">
    <property type="entry name" value="BTAD"/>
    <property type="match status" value="1"/>
</dbReference>
<dbReference type="InterPro" id="IPR002182">
    <property type="entry name" value="NB-ARC"/>
</dbReference>
<evidence type="ECO:0000256" key="3">
    <source>
        <dbReference type="ARBA" id="ARBA00023015"/>
    </source>
</evidence>
<dbReference type="SUPFAM" id="SSF52540">
    <property type="entry name" value="P-loop containing nucleoside triphosphate hydrolases"/>
    <property type="match status" value="1"/>
</dbReference>
<feature type="compositionally biased region" description="Pro residues" evidence="7">
    <location>
        <begin position="280"/>
        <end position="301"/>
    </location>
</feature>
<dbReference type="GO" id="GO:0006355">
    <property type="term" value="P:regulation of DNA-templated transcription"/>
    <property type="evidence" value="ECO:0007669"/>
    <property type="project" value="InterPro"/>
</dbReference>
<reference evidence="9 10" key="1">
    <citation type="submission" date="2020-08" db="EMBL/GenBank/DDBJ databases">
        <title>Genomic Encyclopedia of Type Strains, Phase IV (KMG-IV): sequencing the most valuable type-strain genomes for metagenomic binning, comparative biology and taxonomic classification.</title>
        <authorList>
            <person name="Goeker M."/>
        </authorList>
    </citation>
    <scope>NUCLEOTIDE SEQUENCE [LARGE SCALE GENOMIC DNA]</scope>
    <source>
        <strain evidence="9 10">DSM 43350</strain>
    </source>
</reference>
<feature type="domain" description="OmpR/PhoB-type" evidence="8">
    <location>
        <begin position="1"/>
        <end position="98"/>
    </location>
</feature>
<keyword evidence="10" id="KW-1185">Reference proteome</keyword>
<comment type="similarity">
    <text evidence="1">Belongs to the AfsR/DnrI/RedD regulatory family.</text>
</comment>
<dbReference type="InterPro" id="IPR019734">
    <property type="entry name" value="TPR_rpt"/>
</dbReference>
<feature type="region of interest" description="Disordered" evidence="7">
    <location>
        <begin position="250"/>
        <end position="304"/>
    </location>
</feature>
<evidence type="ECO:0000256" key="4">
    <source>
        <dbReference type="ARBA" id="ARBA00023125"/>
    </source>
</evidence>
<dbReference type="PANTHER" id="PTHR35807">
    <property type="entry name" value="TRANSCRIPTIONAL REGULATOR REDD-RELATED"/>
    <property type="match status" value="1"/>
</dbReference>
<dbReference type="GO" id="GO:0043531">
    <property type="term" value="F:ADP binding"/>
    <property type="evidence" value="ECO:0007669"/>
    <property type="project" value="InterPro"/>
</dbReference>
<dbReference type="SMART" id="SM00028">
    <property type="entry name" value="TPR"/>
    <property type="match status" value="3"/>
</dbReference>
<dbReference type="SMART" id="SM00862">
    <property type="entry name" value="Trans_reg_C"/>
    <property type="match status" value="1"/>
</dbReference>
<dbReference type="SMART" id="SM00382">
    <property type="entry name" value="AAA"/>
    <property type="match status" value="1"/>
</dbReference>
<dbReference type="Pfam" id="PF00486">
    <property type="entry name" value="Trans_reg_C"/>
    <property type="match status" value="1"/>
</dbReference>
<keyword evidence="3" id="KW-0805">Transcription regulation</keyword>
<evidence type="ECO:0000256" key="5">
    <source>
        <dbReference type="ARBA" id="ARBA00023163"/>
    </source>
</evidence>
<dbReference type="InterPro" id="IPR016032">
    <property type="entry name" value="Sig_transdc_resp-reg_C-effctor"/>
</dbReference>
<dbReference type="InterPro" id="IPR036388">
    <property type="entry name" value="WH-like_DNA-bd_sf"/>
</dbReference>
<dbReference type="InterPro" id="IPR027417">
    <property type="entry name" value="P-loop_NTPase"/>
</dbReference>
<dbReference type="CDD" id="cd15831">
    <property type="entry name" value="BTAD"/>
    <property type="match status" value="1"/>
</dbReference>
<dbReference type="PANTHER" id="PTHR35807:SF1">
    <property type="entry name" value="TRANSCRIPTIONAL REGULATOR REDD"/>
    <property type="match status" value="1"/>
</dbReference>
<dbReference type="InterPro" id="IPR001867">
    <property type="entry name" value="OmpR/PhoB-type_DNA-bd"/>
</dbReference>
<dbReference type="InterPro" id="IPR051677">
    <property type="entry name" value="AfsR-DnrI-RedD_regulator"/>
</dbReference>
<feature type="region of interest" description="Disordered" evidence="7">
    <location>
        <begin position="1011"/>
        <end position="1038"/>
    </location>
</feature>
<name>A0A7W9WHQ6_9ACTN</name>
<comment type="caution">
    <text evidence="9">The sequence shown here is derived from an EMBL/GenBank/DDBJ whole genome shotgun (WGS) entry which is preliminary data.</text>
</comment>
<evidence type="ECO:0000313" key="10">
    <source>
        <dbReference type="Proteomes" id="UP000591537"/>
    </source>
</evidence>
<evidence type="ECO:0000256" key="7">
    <source>
        <dbReference type="SAM" id="MobiDB-lite"/>
    </source>
</evidence>
<dbReference type="EMBL" id="JACHGV010000004">
    <property type="protein sequence ID" value="MBB6077523.1"/>
    <property type="molecule type" value="Genomic_DNA"/>
</dbReference>
<evidence type="ECO:0000256" key="1">
    <source>
        <dbReference type="ARBA" id="ARBA00005820"/>
    </source>
</evidence>
<dbReference type="PRINTS" id="PR00364">
    <property type="entry name" value="DISEASERSIST"/>
</dbReference>
<dbReference type="Gene3D" id="3.40.50.300">
    <property type="entry name" value="P-loop containing nucleotide triphosphate hydrolases"/>
    <property type="match status" value="1"/>
</dbReference>
<dbReference type="InterPro" id="IPR003593">
    <property type="entry name" value="AAA+_ATPase"/>
</dbReference>
<protein>
    <submittedName>
        <fullName evidence="9">DNA-binding SARP family transcriptional activator/tetratricopeptide (TPR) repeat protein</fullName>
    </submittedName>
</protein>
<evidence type="ECO:0000259" key="8">
    <source>
        <dbReference type="PROSITE" id="PS51755"/>
    </source>
</evidence>
<dbReference type="SUPFAM" id="SSF48452">
    <property type="entry name" value="TPR-like"/>
    <property type="match status" value="2"/>
</dbReference>
<feature type="DNA-binding region" description="OmpR/PhoB-type" evidence="6">
    <location>
        <begin position="1"/>
        <end position="98"/>
    </location>
</feature>
<dbReference type="Gene3D" id="1.10.10.10">
    <property type="entry name" value="Winged helix-like DNA-binding domain superfamily/Winged helix DNA-binding domain"/>
    <property type="match status" value="1"/>
</dbReference>
<dbReference type="SUPFAM" id="SSF46894">
    <property type="entry name" value="C-terminal effector domain of the bipartite response regulators"/>
    <property type="match status" value="1"/>
</dbReference>
<accession>A0A7W9WHQ6</accession>
<dbReference type="AlphaFoldDB" id="A0A7W9WHQ6"/>
<proteinExistence type="inferred from homology"/>
<dbReference type="Proteomes" id="UP000591537">
    <property type="component" value="Unassembled WGS sequence"/>
</dbReference>
<organism evidence="9 10">
    <name type="scientific">Streptomyces paradoxus</name>
    <dbReference type="NCBI Taxonomy" id="66375"/>
    <lineage>
        <taxon>Bacteria</taxon>
        <taxon>Bacillati</taxon>
        <taxon>Actinomycetota</taxon>
        <taxon>Actinomycetes</taxon>
        <taxon>Kitasatosporales</taxon>
        <taxon>Streptomycetaceae</taxon>
        <taxon>Streptomyces</taxon>
    </lineage>
</organism>
<keyword evidence="5" id="KW-0804">Transcription</keyword>
<sequence length="1038" mass="111582">MTMRFGLLGPPVLFYDDQGCAGGGARAVAGPKSRVLLSALLLDAGRTVSVESLKDALWGEAPPVSAGASLHNHVTRLRRLLDDPGRLRTVPSGYVLRIDEGELDVHVFDAHVAEARAAHTGQDWERVVRVCAAALALWRGAPLAGLPPEVGGYAFAQRLCEARLRLLEWRYDAELALGGPRLHELVPELAVLTGEYPLREVFYRQLMLALHRTGRQAEALAVHRDLRTRLVGQLGIEPGPGVREAHVEVLRGSTRGGGSREPRESREPDEPRESRDPGGPSVPGPADRPTPAPAQLPPPPVHFVGRTSLRASLRHALTAPGPHPTAVISGMAGVGKSALALQVAHQLAERFPDGQIHLDLHGATPGMTPLTAGQAVTALLRDLGTEPCRIPERPDAAAALLRSLLAPTRTLLVLDDAASAAQVRPLLPGGAGCVVIVTSRSPLTALDGAARFPLAPLSDEESAELLRRASGRDGLDGTDAARLLVELTGRLPLALRIVAARLAARPALTPGTLAGQLAAADGRLHHLEYDDLSVRRSLAVAHDALAASERQADRDAARTLRRIGALDLPTYGAPLLARLTGTGEPRTEAALERLLDVALLEESAYGRYAPHDLVRDFARERAGERDAEDADDIDDTAGTALHWYAAVAERVLAAIVEPGLDLDDRRRPTSAQPAGHAAHVDTVAPFAGPGEAFAWGDRELENVVALVERYADDPSGQRAGLAGTLVRLIFPYAHRWGRVAEMEVLGRAGLRVARRFGDAEAEAYALADLAGLHFLTGRHKEALALNDRALAIWRRLDHPSWIRRCLDNRGLLLDGLGRRTEAGEALTRSLQYARQLNDPYGEAVTHSHLGNLVEHIDPRAAIERHRRSLALGDEIGAVIVRHSAHRNIGYAHLRLGQPAAALPHFEESLRILGGHGDWHGESRTRLGLVRALRQLGRSGRAARECAELLGLADARTDRYTGGLARHQHGLLLRERGHIGEAREAWSSALAALEGTDEQEVVTELRALLASADRSRGALDDSPPDPATWRPHSTPPPPS</sequence>
<dbReference type="InterPro" id="IPR011990">
    <property type="entry name" value="TPR-like_helical_dom_sf"/>
</dbReference>
<evidence type="ECO:0000256" key="6">
    <source>
        <dbReference type="PROSITE-ProRule" id="PRU01091"/>
    </source>
</evidence>
<dbReference type="InterPro" id="IPR005158">
    <property type="entry name" value="BTAD"/>
</dbReference>
<dbReference type="Gene3D" id="1.25.40.10">
    <property type="entry name" value="Tetratricopeptide repeat domain"/>
    <property type="match status" value="3"/>
</dbReference>
<dbReference type="Pfam" id="PF00931">
    <property type="entry name" value="NB-ARC"/>
    <property type="match status" value="1"/>
</dbReference>
<dbReference type="PROSITE" id="PS51755">
    <property type="entry name" value="OMPR_PHOB"/>
    <property type="match status" value="1"/>
</dbReference>
<evidence type="ECO:0000256" key="2">
    <source>
        <dbReference type="ARBA" id="ARBA00023012"/>
    </source>
</evidence>